<name>A0A8D9BR69_9HEMI</name>
<dbReference type="AlphaFoldDB" id="A0A8D9BR69"/>
<dbReference type="EMBL" id="HBUF01655813">
    <property type="protein sequence ID" value="CAG6787749.1"/>
    <property type="molecule type" value="Transcribed_RNA"/>
</dbReference>
<protein>
    <submittedName>
        <fullName evidence="1">Uncharacterized protein</fullName>
    </submittedName>
</protein>
<reference evidence="1" key="1">
    <citation type="submission" date="2021-05" db="EMBL/GenBank/DDBJ databases">
        <authorList>
            <person name="Alioto T."/>
            <person name="Alioto T."/>
            <person name="Gomez Garrido J."/>
        </authorList>
    </citation>
    <scope>NUCLEOTIDE SEQUENCE</scope>
</reference>
<proteinExistence type="predicted"/>
<evidence type="ECO:0000313" key="1">
    <source>
        <dbReference type="EMBL" id="CAG6787749.1"/>
    </source>
</evidence>
<accession>A0A8D9BR69</accession>
<organism evidence="1">
    <name type="scientific">Cacopsylla melanoneura</name>
    <dbReference type="NCBI Taxonomy" id="428564"/>
    <lineage>
        <taxon>Eukaryota</taxon>
        <taxon>Metazoa</taxon>
        <taxon>Ecdysozoa</taxon>
        <taxon>Arthropoda</taxon>
        <taxon>Hexapoda</taxon>
        <taxon>Insecta</taxon>
        <taxon>Pterygota</taxon>
        <taxon>Neoptera</taxon>
        <taxon>Paraneoptera</taxon>
        <taxon>Hemiptera</taxon>
        <taxon>Sternorrhyncha</taxon>
        <taxon>Psylloidea</taxon>
        <taxon>Psyllidae</taxon>
        <taxon>Psyllinae</taxon>
        <taxon>Cacopsylla</taxon>
    </lineage>
</organism>
<sequence length="122" mass="14037">MCFLASWKHPEVTNHRKGGILFLLINYPWTKQGCSTCLPTTFYSATIWAVCVTTFENLCNVMPGLMDCSFKLLAVNSTQQFWSKTCLWSSLSNDKAISYKYSIYRVILKSGPYFNHILYEPL</sequence>